<protein>
    <recommendedName>
        <fullName evidence="3">HEAT repeat domain-containing protein</fullName>
    </recommendedName>
</protein>
<keyword evidence="2" id="KW-1185">Reference proteome</keyword>
<evidence type="ECO:0000313" key="1">
    <source>
        <dbReference type="EMBL" id="NVE94537.1"/>
    </source>
</evidence>
<sequence length="316" mass="34270">MRIDPEIAALRADPAAQRRAQNAMDHTVQDWKSLPELTPILQQFARYAAGDALEALSDLRALVSSAGAARSFIDTWSCRHVAGLRDEPLAQIPYRYSYSAGYGSMQLLAEHGATLSIAMYEQLAEPAEPTSAIFSDREQHEIVVAGQGEGLFSRLDPATGALRSDRSTVSEGASFHFDCNREMRQWISVEGRLVLLQLSRTPEQANPTRELRLSDGALLMQSDGDKRVSQSSMALAVLGALGRSDAVPAMQRLAASGPAHLRWEAVRQMIALDAFSGIAALDRIAADESDELAAPAAQLAQQLRAQYPTLRKGEAA</sequence>
<dbReference type="Proteomes" id="UP000546031">
    <property type="component" value="Unassembled WGS sequence"/>
</dbReference>
<dbReference type="EMBL" id="JABWTA010000001">
    <property type="protein sequence ID" value="NVE94537.1"/>
    <property type="molecule type" value="Genomic_DNA"/>
</dbReference>
<dbReference type="RefSeq" id="WP_176272805.1">
    <property type="nucleotide sequence ID" value="NZ_JABWTA010000001.1"/>
</dbReference>
<accession>A0A850H5W9</accession>
<gene>
    <name evidence="1" type="ORF">HUO12_06460</name>
</gene>
<dbReference type="AlphaFoldDB" id="A0A850H5W9"/>
<organism evidence="1 2">
    <name type="scientific">Altererythrobacter lutimaris</name>
    <dbReference type="NCBI Taxonomy" id="2743979"/>
    <lineage>
        <taxon>Bacteria</taxon>
        <taxon>Pseudomonadati</taxon>
        <taxon>Pseudomonadota</taxon>
        <taxon>Alphaproteobacteria</taxon>
        <taxon>Sphingomonadales</taxon>
        <taxon>Erythrobacteraceae</taxon>
        <taxon>Altererythrobacter</taxon>
    </lineage>
</organism>
<evidence type="ECO:0008006" key="3">
    <source>
        <dbReference type="Google" id="ProtNLM"/>
    </source>
</evidence>
<evidence type="ECO:0000313" key="2">
    <source>
        <dbReference type="Proteomes" id="UP000546031"/>
    </source>
</evidence>
<reference evidence="1 2" key="1">
    <citation type="submission" date="2020-06" db="EMBL/GenBank/DDBJ databases">
        <title>Altererythrobacter lutimaris sp. nov., a marine bacterium isolated from a tidal flat.</title>
        <authorList>
            <person name="Kim D."/>
            <person name="Yoo Y."/>
            <person name="Kim J.-J."/>
        </authorList>
    </citation>
    <scope>NUCLEOTIDE SEQUENCE [LARGE SCALE GENOMIC DNA]</scope>
    <source>
        <strain evidence="1 2">JGD-16</strain>
    </source>
</reference>
<proteinExistence type="predicted"/>
<comment type="caution">
    <text evidence="1">The sequence shown here is derived from an EMBL/GenBank/DDBJ whole genome shotgun (WGS) entry which is preliminary data.</text>
</comment>
<name>A0A850H5W9_9SPHN</name>